<evidence type="ECO:0000313" key="1">
    <source>
        <dbReference type="EMBL" id="KKN16286.1"/>
    </source>
</evidence>
<organism evidence="1">
    <name type="scientific">marine sediment metagenome</name>
    <dbReference type="NCBI Taxonomy" id="412755"/>
    <lineage>
        <taxon>unclassified sequences</taxon>
        <taxon>metagenomes</taxon>
        <taxon>ecological metagenomes</taxon>
    </lineage>
</organism>
<sequence>MKNLYKLTFIILVLGSLNSTQAQNFQEDQRLINQIAKTREHHNIPQDQTQPEQVQLTKSQLKNIQSDIRKQFFQARKYLKSKNYTLAFKYASDALNLIQVLPDEVDMLDYKLRVLGIQTTCKQHLRKYQKIQSNPKPKLRDYSYRPIKPILAELTYTESDYDRALRENDNTINHLRKIKDKTKQSEIEVLVNADEARIIPRNIEKDIISYPANWPDIVKKREKYKDSVIARSPSWIDEEGKEWYVAVYDISDLIYEVPNFESPYSLTPMERYYRSLQEHNEYYRGFNWDIPQNPEKRVGPVYSETKRQQIVDIIKAFTEQNSTPR</sequence>
<dbReference type="AlphaFoldDB" id="A0A0F9QT79"/>
<accession>A0A0F9QT79</accession>
<protein>
    <submittedName>
        <fullName evidence="1">Uncharacterized protein</fullName>
    </submittedName>
</protein>
<dbReference type="EMBL" id="LAZR01003628">
    <property type="protein sequence ID" value="KKN16286.1"/>
    <property type="molecule type" value="Genomic_DNA"/>
</dbReference>
<gene>
    <name evidence="1" type="ORF">LCGC14_0977420</name>
</gene>
<proteinExistence type="predicted"/>
<reference evidence="1" key="1">
    <citation type="journal article" date="2015" name="Nature">
        <title>Complex archaea that bridge the gap between prokaryotes and eukaryotes.</title>
        <authorList>
            <person name="Spang A."/>
            <person name="Saw J.H."/>
            <person name="Jorgensen S.L."/>
            <person name="Zaremba-Niedzwiedzka K."/>
            <person name="Martijn J."/>
            <person name="Lind A.E."/>
            <person name="van Eijk R."/>
            <person name="Schleper C."/>
            <person name="Guy L."/>
            <person name="Ettema T.J."/>
        </authorList>
    </citation>
    <scope>NUCLEOTIDE SEQUENCE</scope>
</reference>
<comment type="caution">
    <text evidence="1">The sequence shown here is derived from an EMBL/GenBank/DDBJ whole genome shotgun (WGS) entry which is preliminary data.</text>
</comment>
<name>A0A0F9QT79_9ZZZZ</name>